<evidence type="ECO:0000313" key="2">
    <source>
        <dbReference type="Proteomes" id="UP000654482"/>
    </source>
</evidence>
<dbReference type="EMBL" id="JADEWZ010000001">
    <property type="protein sequence ID" value="MBE9114281.1"/>
    <property type="molecule type" value="Genomic_DNA"/>
</dbReference>
<name>A0A8J7AQY0_9CYAN</name>
<evidence type="ECO:0000313" key="1">
    <source>
        <dbReference type="EMBL" id="MBE9114281.1"/>
    </source>
</evidence>
<accession>A0A8J7AQY0</accession>
<dbReference type="Proteomes" id="UP000654482">
    <property type="component" value="Unassembled WGS sequence"/>
</dbReference>
<dbReference type="AlphaFoldDB" id="A0A8J7AQY0"/>
<organism evidence="1 2">
    <name type="scientific">Lusitaniella coriacea LEGE 07157</name>
    <dbReference type="NCBI Taxonomy" id="945747"/>
    <lineage>
        <taxon>Bacteria</taxon>
        <taxon>Bacillati</taxon>
        <taxon>Cyanobacteriota</taxon>
        <taxon>Cyanophyceae</taxon>
        <taxon>Spirulinales</taxon>
        <taxon>Lusitaniellaceae</taxon>
        <taxon>Lusitaniella</taxon>
    </lineage>
</organism>
<dbReference type="RefSeq" id="WP_194027375.1">
    <property type="nucleotide sequence ID" value="NZ_JADEWZ010000001.1"/>
</dbReference>
<reference evidence="1" key="1">
    <citation type="submission" date="2020-10" db="EMBL/GenBank/DDBJ databases">
        <authorList>
            <person name="Castelo-Branco R."/>
            <person name="Eusebio N."/>
            <person name="Adriana R."/>
            <person name="Vieira A."/>
            <person name="Brugerolle De Fraissinette N."/>
            <person name="Rezende De Castro R."/>
            <person name="Schneider M.P."/>
            <person name="Vasconcelos V."/>
            <person name="Leao P.N."/>
        </authorList>
    </citation>
    <scope>NUCLEOTIDE SEQUENCE</scope>
    <source>
        <strain evidence="1">LEGE 07157</strain>
    </source>
</reference>
<keyword evidence="2" id="KW-1185">Reference proteome</keyword>
<gene>
    <name evidence="1" type="ORF">IQ249_00070</name>
</gene>
<proteinExistence type="predicted"/>
<sequence length="623" mass="70443">MLFSFIAKTYSNSIRYALLAIRLARKLNFGLIDKEFCQSQKLLSYSPVLSELFGKRIALLSGWSEFENSVKAFQVFGLIAETIFPIFSELEVLQDKKNRGVIEANKQLEKRKQLFLISRKNREGNLIFQNREITREILEKVDPIYLALWEVFAHRSIVCTTSSNFGLSWHNVLTCMQKFPISLKDRNYHILNQDEGNLVIWCPRRGSDIMRYEKDDILQETINSSSLKCHLSRYDSREERDIKALNQVIETSGYFFPTTPQSEANVDKILASIFQINPSLKEEISQTLLNNLRTPIRGAIYGAIIPYLSLLDEFIHSNSLLESNSSLQNISLLSVYNPTSIGATLASFVAGDMLLHTPDILSRLNQKEMSILESEFPTLKKYLEAHNGYLDFKLLIHAIPDHHTRPGIAGSFNVSSSHTPGDGKKFMGLGSSGFSNNSLLQTIIIDSVKHNGAFKGKTHIHPTTHTMGYIAAALTFASEIEQHGNRAKLPELAGSFAIAGILQEYVDRYLLSPEEVAWTLKKVGIGLNEFIDLNPEDYQTPEGFIKRVSTEGEAMESFGQQFIAALKRDFKTLSIEVSKIRAARNSKECSWFPLVVAHRTGDYCTQPSQKVTNKILDRFNNFT</sequence>
<comment type="caution">
    <text evidence="1">The sequence shown here is derived from an EMBL/GenBank/DDBJ whole genome shotgun (WGS) entry which is preliminary data.</text>
</comment>
<protein>
    <submittedName>
        <fullName evidence="1">Uncharacterized protein</fullName>
    </submittedName>
</protein>